<protein>
    <submittedName>
        <fullName evidence="1">Uncharacterized protein</fullName>
    </submittedName>
</protein>
<comment type="caution">
    <text evidence="1">The sequence shown here is derived from an EMBL/GenBank/DDBJ whole genome shotgun (WGS) entry which is preliminary data.</text>
</comment>
<dbReference type="PATRIC" id="fig|913848.6.peg.1329"/>
<reference evidence="1 2" key="1">
    <citation type="journal article" date="2015" name="Genome Announc.">
        <title>Expanding the biotechnology potential of lactobacilli through comparative genomics of 213 strains and associated genera.</title>
        <authorList>
            <person name="Sun Z."/>
            <person name="Harris H.M."/>
            <person name="McCann A."/>
            <person name="Guo C."/>
            <person name="Argimon S."/>
            <person name="Zhang W."/>
            <person name="Yang X."/>
            <person name="Jeffery I.B."/>
            <person name="Cooney J.C."/>
            <person name="Kagawa T.F."/>
            <person name="Liu W."/>
            <person name="Song Y."/>
            <person name="Salvetti E."/>
            <person name="Wrobel A."/>
            <person name="Rasinkangas P."/>
            <person name="Parkhill J."/>
            <person name="Rea M.C."/>
            <person name="O'Sullivan O."/>
            <person name="Ritari J."/>
            <person name="Douillard F.P."/>
            <person name="Paul Ross R."/>
            <person name="Yang R."/>
            <person name="Briner A.E."/>
            <person name="Felis G.E."/>
            <person name="de Vos W.M."/>
            <person name="Barrangou R."/>
            <person name="Klaenhammer T.R."/>
            <person name="Caufield P.W."/>
            <person name="Cui Y."/>
            <person name="Zhang H."/>
            <person name="O'Toole P.W."/>
        </authorList>
    </citation>
    <scope>NUCLEOTIDE SEQUENCE [LARGE SCALE GENOMIC DNA]</scope>
    <source>
        <strain evidence="1 2">DSM 20001</strain>
    </source>
</reference>
<name>A0A0R1F3E8_9LACO</name>
<organism evidence="1 2">
    <name type="scientific">Loigolactobacillus coryniformis subsp. coryniformis KCTC 3167 = DSM 20001</name>
    <dbReference type="NCBI Taxonomy" id="913848"/>
    <lineage>
        <taxon>Bacteria</taxon>
        <taxon>Bacillati</taxon>
        <taxon>Bacillota</taxon>
        <taxon>Bacilli</taxon>
        <taxon>Lactobacillales</taxon>
        <taxon>Lactobacillaceae</taxon>
        <taxon>Loigolactobacillus</taxon>
    </lineage>
</organism>
<evidence type="ECO:0000313" key="2">
    <source>
        <dbReference type="Proteomes" id="UP000051181"/>
    </source>
</evidence>
<evidence type="ECO:0000313" key="1">
    <source>
        <dbReference type="EMBL" id="KRK16365.1"/>
    </source>
</evidence>
<dbReference type="GeneID" id="65916560"/>
<dbReference type="Proteomes" id="UP000051181">
    <property type="component" value="Unassembled WGS sequence"/>
</dbReference>
<dbReference type="RefSeq" id="WP_010011907.1">
    <property type="nucleotide sequence ID" value="NZ_AZCN01000033.1"/>
</dbReference>
<dbReference type="EMBL" id="AZCN01000033">
    <property type="protein sequence ID" value="KRK16365.1"/>
    <property type="molecule type" value="Genomic_DNA"/>
</dbReference>
<dbReference type="AlphaFoldDB" id="A0A0R1F3E8"/>
<gene>
    <name evidence="1" type="ORF">FD22_GL001291</name>
</gene>
<sequence>MRSFSYKGLKSYLTTLGDFSEIDVYVMETPSRCYHVYVHQLQDLEQLTRQAIFNVDNNKIEHG</sequence>
<accession>A0A0R1F3E8</accession>
<proteinExistence type="predicted"/>